<dbReference type="PANTHER" id="PTHR43140">
    <property type="entry name" value="TYPE-1 RESTRICTION ENZYME ECOKI SPECIFICITY PROTEIN"/>
    <property type="match status" value="1"/>
</dbReference>
<evidence type="ECO:0000256" key="2">
    <source>
        <dbReference type="ARBA" id="ARBA00022747"/>
    </source>
</evidence>
<reference evidence="6" key="2">
    <citation type="journal article" date="2017" name="Plant Pathol.">
        <title>Pathogenicity and virulence gene content of Xanthomonas strains infecting Araceae, formerly known as Xanthomonas axonopodis pv. dieffenbachiae.</title>
        <authorList>
            <person name="Constantin E.C."/>
            <person name="Haegeman A."/>
            <person name="Van Vaerenbergh J."/>
            <person name="Baeyen S."/>
            <person name="Van Malderghem C."/>
            <person name="Maes M."/>
            <person name="Cottyn B."/>
        </authorList>
    </citation>
    <scope>NUCLEOTIDE SEQUENCE [LARGE SCALE GENOMIC DNA]</scope>
    <source>
        <strain evidence="6">LMG 25940</strain>
    </source>
</reference>
<dbReference type="GeneID" id="93990383"/>
<dbReference type="InterPro" id="IPR044946">
    <property type="entry name" value="Restrct_endonuc_typeI_TRD_sf"/>
</dbReference>
<dbReference type="InterPro" id="IPR051212">
    <property type="entry name" value="Type-I_RE_S_subunit"/>
</dbReference>
<proteinExistence type="inferred from homology"/>
<dbReference type="InterPro" id="IPR000055">
    <property type="entry name" value="Restrct_endonuc_typeI_TRD"/>
</dbReference>
<dbReference type="PANTHER" id="PTHR43140:SF1">
    <property type="entry name" value="TYPE I RESTRICTION ENZYME ECOKI SPECIFICITY SUBUNIT"/>
    <property type="match status" value="1"/>
</dbReference>
<dbReference type="SUPFAM" id="SSF116734">
    <property type="entry name" value="DNA methylase specificity domain"/>
    <property type="match status" value="2"/>
</dbReference>
<evidence type="ECO:0000313" key="6">
    <source>
        <dbReference type="Proteomes" id="UP000050546"/>
    </source>
</evidence>
<dbReference type="CDD" id="cd17256">
    <property type="entry name" value="RMtype1_S_EcoJA65PI-TRD1-CR1_like"/>
    <property type="match status" value="1"/>
</dbReference>
<organism evidence="5 6">
    <name type="scientific">Xanthomonas phaseoli pv. dieffenbachiae</name>
    <dbReference type="NCBI Taxonomy" id="92828"/>
    <lineage>
        <taxon>Bacteria</taxon>
        <taxon>Pseudomonadati</taxon>
        <taxon>Pseudomonadota</taxon>
        <taxon>Gammaproteobacteria</taxon>
        <taxon>Lysobacterales</taxon>
        <taxon>Lysobacteraceae</taxon>
        <taxon>Xanthomonas</taxon>
    </lineage>
</organism>
<protein>
    <submittedName>
        <fullName evidence="5">Type I restriction endonuclease subunit S</fullName>
    </submittedName>
</protein>
<keyword evidence="5" id="KW-0540">Nuclease</keyword>
<comment type="caution">
    <text evidence="5">The sequence shown here is derived from an EMBL/GenBank/DDBJ whole genome shotgun (WGS) entry which is preliminary data.</text>
</comment>
<dbReference type="GO" id="GO:0004519">
    <property type="term" value="F:endonuclease activity"/>
    <property type="evidence" value="ECO:0007669"/>
    <property type="project" value="UniProtKB-KW"/>
</dbReference>
<evidence type="ECO:0000259" key="4">
    <source>
        <dbReference type="Pfam" id="PF01420"/>
    </source>
</evidence>
<feature type="domain" description="Type I restriction modification DNA specificity" evidence="4">
    <location>
        <begin position="375"/>
        <end position="553"/>
    </location>
</feature>
<dbReference type="GO" id="GO:0009307">
    <property type="term" value="P:DNA restriction-modification system"/>
    <property type="evidence" value="ECO:0007669"/>
    <property type="project" value="UniProtKB-KW"/>
</dbReference>
<dbReference type="Gene3D" id="3.90.220.20">
    <property type="entry name" value="DNA methylase specificity domains"/>
    <property type="match status" value="2"/>
</dbReference>
<dbReference type="GO" id="GO:0003677">
    <property type="term" value="F:DNA binding"/>
    <property type="evidence" value="ECO:0007669"/>
    <property type="project" value="UniProtKB-KW"/>
</dbReference>
<reference evidence="5 6" key="1">
    <citation type="journal article" date="2016" name="Plant Pathol.">
        <title>Genetic characterization of strains named as Xanthomonas axonopodis pv. dieffenbachiae leads to a taxonomic revision of the X. axonopodis species complex.</title>
        <authorList>
            <person name="Constantin E.C."/>
            <person name="Cleenwerck I."/>
            <person name="Maes M."/>
            <person name="Baeyen S."/>
            <person name="Van Malderghem C."/>
            <person name="De Vos P."/>
            <person name="Cottyn B."/>
        </authorList>
    </citation>
    <scope>NUCLEOTIDE SEQUENCE [LARGE SCALE GENOMIC DNA]</scope>
    <source>
        <strain evidence="5 6">LMG 25940</strain>
    </source>
</reference>
<keyword evidence="2" id="KW-0680">Restriction system</keyword>
<keyword evidence="5" id="KW-0255">Endonuclease</keyword>
<dbReference type="EMBL" id="JPYI02000073">
    <property type="protein sequence ID" value="OQP78568.1"/>
    <property type="molecule type" value="Genomic_DNA"/>
</dbReference>
<dbReference type="Proteomes" id="UP000050546">
    <property type="component" value="Unassembled WGS sequence"/>
</dbReference>
<sequence>MTTLLTRNLPLLAGAPNGIKKLRELILELAVRGKLVPQDPNDEPASELLKRIAEEKARLVAEGKIKKQKPLAEIGEEETPFEVPTNWAWTRLGELGLVGSSSRVHQKDWQTSGIPFYRAREIVRLSKDGFVENELFISEALYQELSTGESAPKVGDIMLTGVGTIGVPYRVQKTDRFYFKDASVLIFKNHIADNSGYLLKYFVSPLWIEKIHAESMGTTVHTLTIARANETLCPLPPLAEQYRIVAKVDELMALCDRLEARQADAGSAHAQLVQALLDSLTQAPDAEDFAQSWQHLAEHFHTLFTTESSIDALKQTLLQLAVMGKLVPQDPSDEPASELCKSIEAEKQRLVAEKKMKETPHLEPVSTDEELFTAPSSWVWVRMGDICRPISSGSTPPSDLFRYDEGIPFLKVYNIRNQEIDFEYKKQFVSPENHRGKMKRSALVPGDVVMNIVGPPLGKVAIIPDTFPEWNCNQAIVFFGLIAPVSRQYIYTFLKEGSFLKNIALIGTAGQDNISVTKSKNIAVPLPPIAEQHRIVAKLDQLMALCDQLKSRLSEARQVHEYLANALIGQALSGEKKSGAEVVDFSAYLISKLAPQRTFGRVAHMKMLFLADSHLGLGLMDGYRRHAAGPLDTSIYRMEERAAQEGLYSASIEVLKSGQEKVSYHVGANISRSVEMAAAALGAGRKELDRLIALFEGRKTDDLEAVATLYAVWNDALAGGLHPNDEWLISEFRNNWHEAKERFTPDILGNWLGWMRDHGLVPTGNSAVTKSQAAFLFK</sequence>
<evidence type="ECO:0000256" key="1">
    <source>
        <dbReference type="ARBA" id="ARBA00010923"/>
    </source>
</evidence>
<dbReference type="AlphaFoldDB" id="A0A1V9H6R9"/>
<accession>A0A1V9H6R9</accession>
<feature type="domain" description="Type I restriction modification DNA specificity" evidence="4">
    <location>
        <begin position="84"/>
        <end position="261"/>
    </location>
</feature>
<comment type="similarity">
    <text evidence="1">Belongs to the type-I restriction system S methylase family.</text>
</comment>
<evidence type="ECO:0000313" key="5">
    <source>
        <dbReference type="EMBL" id="OQP78568.1"/>
    </source>
</evidence>
<dbReference type="Pfam" id="PF01420">
    <property type="entry name" value="Methylase_S"/>
    <property type="match status" value="2"/>
</dbReference>
<evidence type="ECO:0000256" key="3">
    <source>
        <dbReference type="ARBA" id="ARBA00023125"/>
    </source>
</evidence>
<keyword evidence="5" id="KW-0378">Hydrolase</keyword>
<name>A0A1V9H6R9_9XANT</name>
<keyword evidence="3" id="KW-0238">DNA-binding</keyword>
<gene>
    <name evidence="5" type="ORF">IM53_000775</name>
</gene>
<dbReference type="RefSeq" id="WP_057679218.1">
    <property type="nucleotide sequence ID" value="NZ_CP041380.1"/>
</dbReference>
<dbReference type="STRING" id="1437877.GCA_001564415_03855"/>